<keyword evidence="8" id="KW-1185">Reference proteome</keyword>
<reference evidence="6" key="3">
    <citation type="journal article" date="2024" name="Int. J. Antimicrob. Agents">
        <title>Identification of a novel Providencia species showing multi-drug-resistant in three patients with hospital-acquired infection.</title>
        <authorList>
            <person name="Yang W."/>
            <person name="Chen J."/>
            <person name="Yang F."/>
            <person name="Ji P."/>
            <person name="Shen S."/>
            <person name="Yin D."/>
            <person name="Hu F."/>
        </authorList>
    </citation>
    <scope>NUCLEOTIDE SEQUENCE</scope>
    <source>
        <strain evidence="6">CRE-138-0111</strain>
    </source>
</reference>
<dbReference type="RefSeq" id="WP_048607228.1">
    <property type="nucleotide sequence ID" value="NZ_JARRYG010000001.1"/>
</dbReference>
<evidence type="ECO:0000313" key="6">
    <source>
        <dbReference type="EMBL" id="MDO7855361.1"/>
    </source>
</evidence>
<dbReference type="SMR" id="A0AA42K120"/>
<feature type="domain" description="Chitin-binding type-4" evidence="4">
    <location>
        <begin position="21"/>
        <end position="185"/>
    </location>
</feature>
<dbReference type="Pfam" id="PF03067">
    <property type="entry name" value="LPMO_10"/>
    <property type="match status" value="1"/>
</dbReference>
<evidence type="ECO:0000313" key="8">
    <source>
        <dbReference type="Proteomes" id="UP001176478"/>
    </source>
</evidence>
<protein>
    <submittedName>
        <fullName evidence="5">Lytic polysaccharide monooxygenase</fullName>
    </submittedName>
</protein>
<proteinExistence type="predicted"/>
<keyword evidence="5" id="KW-0503">Monooxygenase</keyword>
<reference evidence="6" key="2">
    <citation type="submission" date="2023-07" db="EMBL/GenBank/DDBJ databases">
        <authorList>
            <person name="Yang W."/>
            <person name="Chen J."/>
            <person name="Ji P."/>
            <person name="Hu F."/>
        </authorList>
    </citation>
    <scope>NUCLEOTIDE SEQUENCE</scope>
    <source>
        <strain evidence="6">CRE-138-0111</strain>
    </source>
</reference>
<accession>A0AA42K120</accession>
<dbReference type="CDD" id="cd21177">
    <property type="entry name" value="LPMO_AA10"/>
    <property type="match status" value="1"/>
</dbReference>
<keyword evidence="2" id="KW-0964">Secreted</keyword>
<evidence type="ECO:0000313" key="5">
    <source>
        <dbReference type="EMBL" id="MDG4694760.1"/>
    </source>
</evidence>
<dbReference type="GO" id="GO:0005576">
    <property type="term" value="C:extracellular region"/>
    <property type="evidence" value="ECO:0007669"/>
    <property type="project" value="UniProtKB-SubCell"/>
</dbReference>
<gene>
    <name evidence="5" type="ORF">P7V44_00735</name>
    <name evidence="6" type="ORF">Q5E86_03015</name>
</gene>
<dbReference type="Proteomes" id="UP001156701">
    <property type="component" value="Unassembled WGS sequence"/>
</dbReference>
<dbReference type="Gene3D" id="2.70.50.50">
    <property type="entry name" value="chitin-binding protein cbp21"/>
    <property type="match status" value="1"/>
</dbReference>
<reference evidence="5" key="1">
    <citation type="submission" date="2023-03" db="EMBL/GenBank/DDBJ databases">
        <title>a new species belonging to Providencia genus.</title>
        <authorList>
            <person name="Yang W."/>
            <person name="Hu F."/>
            <person name="Shen S."/>
            <person name="Ding L."/>
            <person name="Yin D."/>
        </authorList>
    </citation>
    <scope>NUCLEOTIDE SEQUENCE</scope>
    <source>
        <strain evidence="5">CRE-3FA-0001</strain>
    </source>
</reference>
<dbReference type="EMBL" id="JARRYG010000001">
    <property type="protein sequence ID" value="MDG4694760.1"/>
    <property type="molecule type" value="Genomic_DNA"/>
</dbReference>
<dbReference type="EMBL" id="JAUQTG010000001">
    <property type="protein sequence ID" value="MDO7855361.1"/>
    <property type="molecule type" value="Genomic_DNA"/>
</dbReference>
<evidence type="ECO:0000256" key="1">
    <source>
        <dbReference type="ARBA" id="ARBA00004613"/>
    </source>
</evidence>
<dbReference type="InterPro" id="IPR014756">
    <property type="entry name" value="Ig_E-set"/>
</dbReference>
<dbReference type="Proteomes" id="UP001176478">
    <property type="component" value="Unassembled WGS sequence"/>
</dbReference>
<evidence type="ECO:0000256" key="3">
    <source>
        <dbReference type="ARBA" id="ARBA00022729"/>
    </source>
</evidence>
<dbReference type="InterPro" id="IPR004302">
    <property type="entry name" value="Cellulose/chitin-bd_N"/>
</dbReference>
<dbReference type="FunFam" id="2.70.50.50:FF:000001">
    <property type="entry name" value="Chitin-binding protein"/>
    <property type="match status" value="1"/>
</dbReference>
<evidence type="ECO:0000256" key="2">
    <source>
        <dbReference type="ARBA" id="ARBA00022525"/>
    </source>
</evidence>
<evidence type="ECO:0000259" key="4">
    <source>
        <dbReference type="Pfam" id="PF03067"/>
    </source>
</evidence>
<dbReference type="PANTHER" id="PTHR34823">
    <property type="entry name" value="GLCNAC-BINDING PROTEIN A"/>
    <property type="match status" value="1"/>
</dbReference>
<dbReference type="PANTHER" id="PTHR34823:SF1">
    <property type="entry name" value="CHITIN-BINDING TYPE-4 DOMAIN-CONTAINING PROTEIN"/>
    <property type="match status" value="1"/>
</dbReference>
<comment type="subcellular location">
    <subcellularLocation>
        <location evidence="1">Secreted</location>
    </subcellularLocation>
</comment>
<dbReference type="SUPFAM" id="SSF81296">
    <property type="entry name" value="E set domains"/>
    <property type="match status" value="1"/>
</dbReference>
<name>A0AA42K120_9GAMM</name>
<keyword evidence="5" id="KW-0560">Oxidoreductase</keyword>
<comment type="caution">
    <text evidence="5">The sequence shown here is derived from an EMBL/GenBank/DDBJ whole genome shotgun (WGS) entry which is preliminary data.</text>
</comment>
<dbReference type="InterPro" id="IPR051024">
    <property type="entry name" value="GlcNAc_Chitin_IntDeg"/>
</dbReference>
<dbReference type="AlphaFoldDB" id="A0AA42K120"/>
<keyword evidence="3" id="KW-0732">Signal</keyword>
<sequence length="188" mass="21714">MKQQLLLVPILFFCSFLAYPHGYVKSPESRSYLCRKEVNTNCGQIQYEPQSLEGPKGFPQQGPADGEIASAGLSQFSPLDVQTAERWKTVPLKTRNVEFEWYLTAKHKTTKWEYFMTKPDWEPNIPLSRAQFELTPFCEFHRIETPDNTVKHNCVLPQEQTGYQVVLAVWTIDDTSKAFYQVIDLSLD</sequence>
<dbReference type="GO" id="GO:0004497">
    <property type="term" value="F:monooxygenase activity"/>
    <property type="evidence" value="ECO:0007669"/>
    <property type="project" value="UniProtKB-KW"/>
</dbReference>
<organism evidence="5 7">
    <name type="scientific">Providencia huashanensis</name>
    <dbReference type="NCBI Taxonomy" id="3037798"/>
    <lineage>
        <taxon>Bacteria</taxon>
        <taxon>Pseudomonadati</taxon>
        <taxon>Pseudomonadota</taxon>
        <taxon>Gammaproteobacteria</taxon>
        <taxon>Enterobacterales</taxon>
        <taxon>Morganellaceae</taxon>
        <taxon>Providencia</taxon>
    </lineage>
</organism>
<evidence type="ECO:0000313" key="7">
    <source>
        <dbReference type="Proteomes" id="UP001156701"/>
    </source>
</evidence>